<dbReference type="OrthoDB" id="84at10239"/>
<dbReference type="Proteomes" id="UP000019790">
    <property type="component" value="Segment"/>
</dbReference>
<gene>
    <name evidence="2" type="ORF">P118_0019</name>
</gene>
<feature type="domain" description="Distal tail protein N-terminal" evidence="1">
    <location>
        <begin position="3"/>
        <end position="126"/>
    </location>
</feature>
<evidence type="ECO:0000313" key="2">
    <source>
        <dbReference type="EMBL" id="AHV83136.1"/>
    </source>
</evidence>
<organism evidence="2 3">
    <name type="scientific">Lactococcus phage P118</name>
    <dbReference type="NCBI Taxonomy" id="1476888"/>
    <lineage>
        <taxon>Viruses</taxon>
        <taxon>Duplodnaviria</taxon>
        <taxon>Heunggongvirae</taxon>
        <taxon>Uroviricota</taxon>
        <taxon>Caudoviricetes</taxon>
        <taxon>Nevevirus</taxon>
        <taxon>Nevevirus P118</taxon>
    </lineage>
</organism>
<dbReference type="KEGG" id="vg:19527118"/>
<protein>
    <recommendedName>
        <fullName evidence="1">Distal tail protein N-terminal domain-containing protein</fullName>
    </recommendedName>
</protein>
<reference evidence="2 3" key="1">
    <citation type="submission" date="2014-02" db="EMBL/GenBank/DDBJ databases">
        <title>Complete genome sequences of four novel Lactococcus lactis phages distantly related to the rare 1706 phage species.</title>
        <authorList>
            <person name="Kot W."/>
            <person name="Neve H."/>
            <person name="Vogensen F.K."/>
            <person name="Heller K.J."/>
            <person name="Hansen L.H."/>
        </authorList>
    </citation>
    <scope>NUCLEOTIDE SEQUENCE [LARGE SCALE GENOMIC DNA]</scope>
</reference>
<dbReference type="InterPro" id="IPR031899">
    <property type="entry name" value="Dit_N"/>
</dbReference>
<evidence type="ECO:0000259" key="1">
    <source>
        <dbReference type="Pfam" id="PF16774"/>
    </source>
</evidence>
<dbReference type="Gene3D" id="2.60.120.260">
    <property type="entry name" value="Galactose-binding domain-like"/>
    <property type="match status" value="1"/>
</dbReference>
<name>X4Y7Z8_9CAUD</name>
<accession>X4Y7Z8</accession>
<dbReference type="RefSeq" id="YP_009035834.1">
    <property type="nucleotide sequence ID" value="NC_024208.1"/>
</dbReference>
<dbReference type="Pfam" id="PF16774">
    <property type="entry name" value="Dit_N"/>
    <property type="match status" value="1"/>
</dbReference>
<dbReference type="EMBL" id="KJ489012">
    <property type="protein sequence ID" value="AHV83136.1"/>
    <property type="molecule type" value="Genomic_DNA"/>
</dbReference>
<proteinExistence type="predicted"/>
<dbReference type="GeneID" id="19527118"/>
<evidence type="ECO:0000313" key="3">
    <source>
        <dbReference type="Proteomes" id="UP000019790"/>
    </source>
</evidence>
<sequence length="1125" mass="125506">MERQFIIVNKNNEELSFNSTDIFGHTPEGLGVEFEAKTYQAYNSFNDMVLTVKQNEISLKLTLGNDSRKPYAAYMKLLKFLNVGNLILRYVVPDVGTFERKIALRSLSKKDMDLYSVLQEDIKFSAMSPWYSWVPLSKNFDRVLNSGRIWDDSRIYQTKYAYSWSNTGLAGTIYSAYSWSSDGKDRFTTIFPNLNLMPDSRLLSGNTSAFAAQSGSTISINSSIKGLNVSSHGSSTVNTQQGFGISKQLSATAGKVYTLSGYVKNTSPNGKAITQLAPQLGFYNSAATPLGYFNKAYNIPNDGEEHLVSFTYTAPDNTTLYKAWFLDITEFANEAHSFTIRDMKVEEGAIVTTWMPTSDEVSDGDYPSYLGTARVDNTKTPPNFNLLGGTRVPISLPGKNETNQRDFLYWFDNGKNVQNQDFSVGDTLTCKFDWTVTNPTSGSFLVQLNDSNWQYLSKTISITSENKSGHSEFSFVVDSSFLSGIANGVQLRADNVPTDSVITISNFIFTKGSTSTPWMPAASETTVTDTLQPTEYNAYVWLPTNIQSGKDPVVYRGDFTREFPRLNLLQGTRNFKPISAGNNSPNQNAGNIYFTQYKTVADLFKAGDYITISYNIEFFNTDLYINSDNVYTTIQMFGGAYTWLSFIQIKNVDGKFYTKDAFKNSDYVENPAHKLTVSKTTQLTKDFIKANATVNNVQLLYNNIPLGANVNITNLKIEQVNNLNSGKTPWMPSSEEVTIDDYPSFLGKYEGLGSPDLDDPLMYSWRQYGYQLAVDQNMVVEPDFSIDPPLLANTESKKQGTNWQVFNTGTNVGSTVTKTADGLKLVNTGNNTLYLRPNKPITLNGNNVYRLEYDVTVSSVQQNNDLYIVFTNQYQLPSYTDLVSVDVPYIKIPLTGEVTTNKDVTFNPISVHNMVADTKTHRIIDITVPFGYNYAVIQAVNGSQSATTYNNFKLSYPIDTINHPANGPYSIISPKTNVYQVDYSRASSYLEIENDSMYFGTQEDSSLRIVIKATPTTGNIKNPSWYLTDANGNKLQTEGFLTGIPVGYELVVSSDPFERLMVLRDSSGKLPDTEIDTYIDPMSTGWIRVPLGESRLILSDSLYSATGGFNAGSVSLEYKKEWVIV</sequence>
<keyword evidence="3" id="KW-1185">Reference proteome</keyword>